<dbReference type="InterPro" id="IPR003598">
    <property type="entry name" value="Ig_sub2"/>
</dbReference>
<reference evidence="8" key="1">
    <citation type="submission" date="2022-11" db="EMBL/GenBank/DDBJ databases">
        <title>Chromosome-level genome of Pogonophryne albipinna.</title>
        <authorList>
            <person name="Jo E."/>
        </authorList>
    </citation>
    <scope>NUCLEOTIDE SEQUENCE</scope>
    <source>
        <strain evidence="8">SGF0006</strain>
        <tissue evidence="8">Muscle</tissue>
    </source>
</reference>
<gene>
    <name evidence="8" type="ORF">JOQ06_025526</name>
</gene>
<feature type="domain" description="Ig-like" evidence="7">
    <location>
        <begin position="225"/>
        <end position="307"/>
    </location>
</feature>
<feature type="domain" description="Ig-like" evidence="7">
    <location>
        <begin position="523"/>
        <end position="607"/>
    </location>
</feature>
<dbReference type="Proteomes" id="UP001219934">
    <property type="component" value="Unassembled WGS sequence"/>
</dbReference>
<evidence type="ECO:0000259" key="7">
    <source>
        <dbReference type="PROSITE" id="PS50835"/>
    </source>
</evidence>
<dbReference type="Pfam" id="PF07679">
    <property type="entry name" value="I-set"/>
    <property type="match status" value="2"/>
</dbReference>
<dbReference type="PROSITE" id="PS50835">
    <property type="entry name" value="IG_LIKE"/>
    <property type="match status" value="9"/>
</dbReference>
<feature type="domain" description="Ig-like" evidence="7">
    <location>
        <begin position="1156"/>
        <end position="1247"/>
    </location>
</feature>
<feature type="transmembrane region" description="Helical" evidence="6">
    <location>
        <begin position="474"/>
        <end position="495"/>
    </location>
</feature>
<comment type="caution">
    <text evidence="8">The sequence shown here is derived from an EMBL/GenBank/DDBJ whole genome shotgun (WGS) entry which is preliminary data.</text>
</comment>
<dbReference type="PANTHER" id="PTHR44337">
    <property type="entry name" value="CARCINOEMBRYONIC ANTIGEN-RELATED CELL ADHESION MOLECULE 8"/>
    <property type="match status" value="1"/>
</dbReference>
<feature type="compositionally biased region" description="Polar residues" evidence="5">
    <location>
        <begin position="503"/>
        <end position="520"/>
    </location>
</feature>
<name>A0AAD6ASM3_9TELE</name>
<dbReference type="SUPFAM" id="SSF48726">
    <property type="entry name" value="Immunoglobulin"/>
    <property type="match status" value="12"/>
</dbReference>
<keyword evidence="9" id="KW-1185">Reference proteome</keyword>
<dbReference type="Gene3D" id="2.60.40.10">
    <property type="entry name" value="Immunoglobulins"/>
    <property type="match status" value="12"/>
</dbReference>
<evidence type="ECO:0000256" key="5">
    <source>
        <dbReference type="SAM" id="MobiDB-lite"/>
    </source>
</evidence>
<dbReference type="SMART" id="SM00406">
    <property type="entry name" value="IGv"/>
    <property type="match status" value="5"/>
</dbReference>
<feature type="domain" description="Ig-like" evidence="7">
    <location>
        <begin position="1252"/>
        <end position="1330"/>
    </location>
</feature>
<evidence type="ECO:0000256" key="2">
    <source>
        <dbReference type="ARBA" id="ARBA00023157"/>
    </source>
</evidence>
<dbReference type="InterPro" id="IPR013106">
    <property type="entry name" value="Ig_V-set"/>
</dbReference>
<feature type="domain" description="Ig-like" evidence="7">
    <location>
        <begin position="119"/>
        <end position="220"/>
    </location>
</feature>
<evidence type="ECO:0000256" key="4">
    <source>
        <dbReference type="ARBA" id="ARBA00023319"/>
    </source>
</evidence>
<evidence type="ECO:0000256" key="6">
    <source>
        <dbReference type="SAM" id="Phobius"/>
    </source>
</evidence>
<accession>A0AAD6ASM3</accession>
<keyword evidence="6" id="KW-0472">Membrane</keyword>
<dbReference type="SMART" id="SM00408">
    <property type="entry name" value="IGc2"/>
    <property type="match status" value="9"/>
</dbReference>
<keyword evidence="4" id="KW-0393">Immunoglobulin domain</keyword>
<feature type="domain" description="Ig-like" evidence="7">
    <location>
        <begin position="839"/>
        <end position="919"/>
    </location>
</feature>
<dbReference type="Pfam" id="PF13927">
    <property type="entry name" value="Ig_3"/>
    <property type="match status" value="6"/>
</dbReference>
<dbReference type="EMBL" id="JAPTMU010000015">
    <property type="protein sequence ID" value="KAJ4931228.1"/>
    <property type="molecule type" value="Genomic_DNA"/>
</dbReference>
<evidence type="ECO:0000256" key="1">
    <source>
        <dbReference type="ARBA" id="ARBA00022729"/>
    </source>
</evidence>
<keyword evidence="6" id="KW-0812">Transmembrane</keyword>
<keyword evidence="3" id="KW-0325">Glycoprotein</keyword>
<dbReference type="InterPro" id="IPR007110">
    <property type="entry name" value="Ig-like_dom"/>
</dbReference>
<sequence length="1356" mass="145285">MINNSSGKENMEKAVIHFIILGVISGLTEGAGLLPDGLNAAVGGKVMFTTTLTPETPFQIVNWRFGAKDIFTWNVNNFPAPEYEDRITFIMSTGSLELRNLALNDSGEYSVTIFLPGEPAISGTTILNIKETVSNVTVTSSSTELVEFSSVSLSCSSSGSPLSFLWLNSSSEVTGSDRVQITDGNSTLTINNVTRYDKGPFRCQVTNLVSEGTSDPLNLLIIFGPENINLTISPSQEYYDEGSDIILTCSADSGPPAFVQWFLNGDLMSDTGSDLSLMNVHMSQSGNYSCQAFNNKTLMTQTSQTVGVSVRKSPVSKVTVTSSSTGLVEFNSSVSLSCSSSGSFPSFLWLNSSSEVTGSDRVQITDGGSTLTIINVTRYDQGPFMCHVFNLFSEGNSAPLDLTIYSDSGPPAQFKWFLNGDLLSDGPELKLMNVQQNQRGNYSCQAFNDNTLRYETSQPSVVSVVPPSCSGGCIAGIVIAVLVVIGAVGGGYYVYNTKKQQQQSSNTIRNNNKAEPQSDNKAPVSSVKVNASSTDILESSSSSVSLSCSSSGSSLSFLWLNSSSEVTGSDRVQITDGGSTLTIVNVTRYDQEPFSCRASNPVSEVTSDPVALLIVFGPENINLTISPSQEYYDEGSDIILTCSADSGPPAFIQWFLNGDLMSDTGSDLMLMNVHRSQSGNYSCQAFNNKTLMNQTSQTVGVSVRKYVVITPSSTDLSEFSSSVSLSCSSSGSLLSFLWLNSSSEVTLSDRVQITDERSTLNIINVTRYDQGPFIYHVFNNFSNYTSDLSLDISSPVSNVAVASNNTYLFELSSSVSLSCSSSGSSLSFLWLNSSSEDGPDNMAIKGPESVRVGDFTMLYCSTMSVPSPTFTWFHDGKPTSVHEAAYVIMSISSSDSGTYSCSAESSATSLSQTESHTLSIGDFSECGCTFAAGRAAILTAGCFLVVCGTIVHNMVKKSRLNIKYPARRKHSEGRVVCVESLEEAECLLFDRSSRGMLRPAAAPQTRSWRRALMGGAAVGPVLWVGDDKREGEPGTLHNLDLGETRDNMDNKMLGTAARLLLLLSGMCAGEGILPPGPLSGAAAGTVTFSTTLTAPESPFLSVSWSFKGVNIITSTSTNITEPGYSSRISLDRATGALELRGLLLEDSGEYTVTIIPDAGLQRASISSPPGVLIEDRSFTNLSCEASGTISSREWLKDGQMLQPGDRVSFSNSKRTVFIHPVHSSHHGSFQCRVSNPVSSMTVEHRLTVNYGPHNVSITGPSAAAPGQRVTLQCDADSVPPATFSWMFNGNETQVNTSTFTIERLQVESLGNYSCTASNMVTMLKNSTVLHLRASCTAPCWSFVLLLISALCLRELL</sequence>
<evidence type="ECO:0000256" key="3">
    <source>
        <dbReference type="ARBA" id="ARBA00023180"/>
    </source>
</evidence>
<dbReference type="InterPro" id="IPR013098">
    <property type="entry name" value="Ig_I-set"/>
</dbReference>
<dbReference type="InterPro" id="IPR036179">
    <property type="entry name" value="Ig-like_dom_sf"/>
</dbReference>
<dbReference type="SMART" id="SM00409">
    <property type="entry name" value="IG"/>
    <property type="match status" value="12"/>
</dbReference>
<keyword evidence="2" id="KW-1015">Disulfide bond</keyword>
<feature type="domain" description="Ig-like" evidence="7">
    <location>
        <begin position="314"/>
        <end position="403"/>
    </location>
</feature>
<protein>
    <recommendedName>
        <fullName evidence="7">Ig-like domain-containing protein</fullName>
    </recommendedName>
</protein>
<evidence type="ECO:0000313" key="8">
    <source>
        <dbReference type="EMBL" id="KAJ4931228.1"/>
    </source>
</evidence>
<evidence type="ECO:0000313" key="9">
    <source>
        <dbReference type="Proteomes" id="UP001219934"/>
    </source>
</evidence>
<organism evidence="8 9">
    <name type="scientific">Pogonophryne albipinna</name>
    <dbReference type="NCBI Taxonomy" id="1090488"/>
    <lineage>
        <taxon>Eukaryota</taxon>
        <taxon>Metazoa</taxon>
        <taxon>Chordata</taxon>
        <taxon>Craniata</taxon>
        <taxon>Vertebrata</taxon>
        <taxon>Euteleostomi</taxon>
        <taxon>Actinopterygii</taxon>
        <taxon>Neopterygii</taxon>
        <taxon>Teleostei</taxon>
        <taxon>Neoteleostei</taxon>
        <taxon>Acanthomorphata</taxon>
        <taxon>Eupercaria</taxon>
        <taxon>Perciformes</taxon>
        <taxon>Notothenioidei</taxon>
        <taxon>Pogonophryne</taxon>
    </lineage>
</organism>
<dbReference type="InterPro" id="IPR013783">
    <property type="entry name" value="Ig-like_fold"/>
</dbReference>
<dbReference type="InterPro" id="IPR003599">
    <property type="entry name" value="Ig_sub"/>
</dbReference>
<feature type="transmembrane region" description="Helical" evidence="6">
    <location>
        <begin position="935"/>
        <end position="955"/>
    </location>
</feature>
<keyword evidence="1" id="KW-0732">Signal</keyword>
<feature type="domain" description="Ig-like" evidence="7">
    <location>
        <begin position="705"/>
        <end position="793"/>
    </location>
</feature>
<proteinExistence type="predicted"/>
<feature type="region of interest" description="Disordered" evidence="5">
    <location>
        <begin position="503"/>
        <end position="526"/>
    </location>
</feature>
<feature type="domain" description="Ig-like" evidence="7">
    <location>
        <begin position="618"/>
        <end position="700"/>
    </location>
</feature>
<keyword evidence="6" id="KW-1133">Transmembrane helix</keyword>
<dbReference type="PANTHER" id="PTHR44337:SF16">
    <property type="entry name" value="CARCINOEMBRYONIC ANTIGEN-RELATED CELL ADHESION MOLECULE 20-LIKE-RELATED"/>
    <property type="match status" value="1"/>
</dbReference>
<dbReference type="InterPro" id="IPR052598">
    <property type="entry name" value="IgSF_CEA-related"/>
</dbReference>
<dbReference type="CDD" id="cd00096">
    <property type="entry name" value="Ig"/>
    <property type="match status" value="2"/>
</dbReference>